<dbReference type="Pfam" id="PF12358">
    <property type="entry name" value="DUF3644"/>
    <property type="match status" value="1"/>
</dbReference>
<keyword evidence="3" id="KW-1185">Reference proteome</keyword>
<accession>A0ABX0EY10</accession>
<evidence type="ECO:0000259" key="1">
    <source>
        <dbReference type="Pfam" id="PF12358"/>
    </source>
</evidence>
<dbReference type="Proteomes" id="UP001318301">
    <property type="component" value="Unassembled WGS sequence"/>
</dbReference>
<dbReference type="InterPro" id="IPR022104">
    <property type="entry name" value="DUF3644"/>
</dbReference>
<proteinExistence type="predicted"/>
<organism evidence="2 3">
    <name type="scientific">Aquirufa beregesia</name>
    <dbReference type="NCBI Taxonomy" id="2516556"/>
    <lineage>
        <taxon>Bacteria</taxon>
        <taxon>Pseudomonadati</taxon>
        <taxon>Bacteroidota</taxon>
        <taxon>Cytophagia</taxon>
        <taxon>Cytophagales</taxon>
        <taxon>Flectobacillaceae</taxon>
        <taxon>Aquirufa</taxon>
    </lineage>
</organism>
<evidence type="ECO:0000313" key="2">
    <source>
        <dbReference type="EMBL" id="NGZ45491.1"/>
    </source>
</evidence>
<protein>
    <submittedName>
        <fullName evidence="2">DUF3644 domain-containing protein</fullName>
    </submittedName>
</protein>
<dbReference type="RefSeq" id="WP_166233122.1">
    <property type="nucleotide sequence ID" value="NZ_CBCSIJ010000023.1"/>
</dbReference>
<name>A0ABX0EY10_9BACT</name>
<dbReference type="EMBL" id="SEWW01000013">
    <property type="protein sequence ID" value="NGZ45491.1"/>
    <property type="molecule type" value="Genomic_DNA"/>
</dbReference>
<reference evidence="2 3" key="1">
    <citation type="submission" date="2019-02" db="EMBL/GenBank/DDBJ databases">
        <title>Genome of a new Bacteroidetes strain.</title>
        <authorList>
            <person name="Pitt A."/>
        </authorList>
    </citation>
    <scope>NUCLEOTIDE SEQUENCE [LARGE SCALE GENOMIC DNA]</scope>
    <source>
        <strain evidence="2 3">50C-KIRBA</strain>
    </source>
</reference>
<comment type="caution">
    <text evidence="2">The sequence shown here is derived from an EMBL/GenBank/DDBJ whole genome shotgun (WGS) entry which is preliminary data.</text>
</comment>
<evidence type="ECO:0000313" key="3">
    <source>
        <dbReference type="Proteomes" id="UP001318301"/>
    </source>
</evidence>
<sequence length="336" mass="39432">MKVNKTYRSLLDKSINSMLSAIEIYNKPNFFYREETFAILAINAWELILKAFLLKKCRYKIDNLYIKESILKLNGEKSIRKKTKLNRAKNPMTIGLFDVIKKIEEKGTPISENLKNSIEALVELRDNAIHFHNEKEISKELQELGFACIKNYMNIIKYWKIEIDLCNYNFYLMPLAYVDSKVEASSITTEAVQKYIDFVKNKVNETTDDEYTIAISIEIQFTKSNSFDSIGVKYAQDGIPITISEEDIRIKFPMDTKKLIETAKERFSDFKQDKKFNTLMKIIKSNDKLCYIRQLDPENPKSNKKPYYSTNILQELDKNYTKKNRTTNTYSHQHLS</sequence>
<feature type="domain" description="DUF3644" evidence="1">
    <location>
        <begin position="10"/>
        <end position="205"/>
    </location>
</feature>
<gene>
    <name evidence="2" type="ORF">EWU23_13485</name>
</gene>